<reference evidence="1" key="1">
    <citation type="journal article" date="2020" name="Mol. Plant Microbe Interact.">
        <title>Genome Sequence of the Biocontrol Agent Coniothyrium minitans strain Conio (IMI 134523).</title>
        <authorList>
            <person name="Patel D."/>
            <person name="Shittu T.A."/>
            <person name="Baroncelli R."/>
            <person name="Muthumeenakshi S."/>
            <person name="Osborne T.H."/>
            <person name="Janganan T.K."/>
            <person name="Sreenivasaprasad S."/>
        </authorList>
    </citation>
    <scope>NUCLEOTIDE SEQUENCE</scope>
    <source>
        <strain evidence="1">Conio</strain>
    </source>
</reference>
<dbReference type="EMBL" id="WJXW01000019">
    <property type="protein sequence ID" value="KAF9728656.1"/>
    <property type="molecule type" value="Genomic_DNA"/>
</dbReference>
<dbReference type="Proteomes" id="UP000756921">
    <property type="component" value="Unassembled WGS sequence"/>
</dbReference>
<organism evidence="1 2">
    <name type="scientific">Paraphaeosphaeria minitans</name>
    <dbReference type="NCBI Taxonomy" id="565426"/>
    <lineage>
        <taxon>Eukaryota</taxon>
        <taxon>Fungi</taxon>
        <taxon>Dikarya</taxon>
        <taxon>Ascomycota</taxon>
        <taxon>Pezizomycotina</taxon>
        <taxon>Dothideomycetes</taxon>
        <taxon>Pleosporomycetidae</taxon>
        <taxon>Pleosporales</taxon>
        <taxon>Massarineae</taxon>
        <taxon>Didymosphaeriaceae</taxon>
        <taxon>Paraphaeosphaeria</taxon>
    </lineage>
</organism>
<dbReference type="AlphaFoldDB" id="A0A9P6G4S6"/>
<gene>
    <name evidence="1" type="ORF">PMIN01_13484</name>
</gene>
<accession>A0A9P6G4S6</accession>
<name>A0A9P6G4S6_9PLEO</name>
<proteinExistence type="predicted"/>
<sequence>MIGLDCRSCKVSFRGSQMRQTRPGYDPSYS</sequence>
<comment type="caution">
    <text evidence="1">The sequence shown here is derived from an EMBL/GenBank/DDBJ whole genome shotgun (WGS) entry which is preliminary data.</text>
</comment>
<protein>
    <submittedName>
        <fullName evidence="1">Uncharacterized protein</fullName>
    </submittedName>
</protein>
<evidence type="ECO:0000313" key="2">
    <source>
        <dbReference type="Proteomes" id="UP000756921"/>
    </source>
</evidence>
<keyword evidence="2" id="KW-1185">Reference proteome</keyword>
<evidence type="ECO:0000313" key="1">
    <source>
        <dbReference type="EMBL" id="KAF9728656.1"/>
    </source>
</evidence>